<keyword evidence="1" id="KW-0812">Transmembrane</keyword>
<feature type="transmembrane region" description="Helical" evidence="1">
    <location>
        <begin position="55"/>
        <end position="75"/>
    </location>
</feature>
<keyword evidence="1" id="KW-1133">Transmembrane helix</keyword>
<evidence type="ECO:0000313" key="2">
    <source>
        <dbReference type="EMBL" id="CBA05661.1"/>
    </source>
</evidence>
<sequence>MTKRSFARTAFSLIAVEFDIQLDGDFSALTVQTFGFAVQNTGNINGIKTVFTRPLGSGFVLVFQPLLGFISSTLFHKKPLKTMKT</sequence>
<reference evidence="2 3" key="1">
    <citation type="journal article" date="2008" name="Proc. Natl. Acad. Sci. U.S.A.">
        <title>Whole-genome comparison of disease and carriage strains provides insights into virulence evolution in Neisseria meningitidis.</title>
        <authorList>
            <person name="Schoen C."/>
            <person name="Blom J."/>
            <person name="Claus H."/>
            <person name="Schramm-Glueck A."/>
            <person name="Brandt P."/>
            <person name="Mueller T."/>
            <person name="Goesmann A."/>
            <person name="Joseph B."/>
            <person name="Konietzny S."/>
            <person name="Kurzai O."/>
            <person name="Schmitt C."/>
            <person name="Friedrich T."/>
            <person name="Linke B."/>
            <person name="Vogel U."/>
            <person name="Frosch M."/>
        </authorList>
    </citation>
    <scope>NUCLEOTIDE SEQUENCE [LARGE SCALE GENOMIC DNA]</scope>
    <source>
        <strain evidence="3">alpha14</strain>
    </source>
</reference>
<accession>C6S6T5</accession>
<organism evidence="2 3">
    <name type="scientific">Neisseria meningitidis (strain alpha14)</name>
    <dbReference type="NCBI Taxonomy" id="662598"/>
    <lineage>
        <taxon>Bacteria</taxon>
        <taxon>Pseudomonadati</taxon>
        <taxon>Pseudomonadota</taxon>
        <taxon>Betaproteobacteria</taxon>
        <taxon>Neisseriales</taxon>
        <taxon>Neisseriaceae</taxon>
        <taxon>Neisseria</taxon>
    </lineage>
</organism>
<gene>
    <name evidence="2" type="ordered locus">NMO_0919</name>
</gene>
<evidence type="ECO:0000313" key="3">
    <source>
        <dbReference type="Proteomes" id="UP000002054"/>
    </source>
</evidence>
<evidence type="ECO:0000256" key="1">
    <source>
        <dbReference type="SAM" id="Phobius"/>
    </source>
</evidence>
<dbReference type="EMBL" id="AM889136">
    <property type="protein sequence ID" value="CBA05661.1"/>
    <property type="molecule type" value="Genomic_DNA"/>
</dbReference>
<dbReference type="KEGG" id="nmi:NMO_0919"/>
<protein>
    <submittedName>
        <fullName evidence="2">Putative phage associated membrane protein</fullName>
    </submittedName>
</protein>
<dbReference type="AlphaFoldDB" id="C6S6T5"/>
<dbReference type="HOGENOM" id="CLU_2509242_0_0_4"/>
<name>C6S6T5_NEIML</name>
<dbReference type="Proteomes" id="UP000002054">
    <property type="component" value="Chromosome"/>
</dbReference>
<keyword evidence="1" id="KW-0472">Membrane</keyword>
<proteinExistence type="predicted"/>